<evidence type="ECO:0000313" key="1">
    <source>
        <dbReference type="EMBL" id="JAE18437.1"/>
    </source>
</evidence>
<dbReference type="AlphaFoldDB" id="A0A0A9G1P4"/>
<reference evidence="1" key="1">
    <citation type="submission" date="2014-09" db="EMBL/GenBank/DDBJ databases">
        <authorList>
            <person name="Magalhaes I.L.F."/>
            <person name="Oliveira U."/>
            <person name="Santos F.R."/>
            <person name="Vidigal T.H.D.A."/>
            <person name="Brescovit A.D."/>
            <person name="Santos A.J."/>
        </authorList>
    </citation>
    <scope>NUCLEOTIDE SEQUENCE</scope>
    <source>
        <tissue evidence="1">Shoot tissue taken approximately 20 cm above the soil surface</tissue>
    </source>
</reference>
<accession>A0A0A9G1P4</accession>
<name>A0A0A9G1P4_ARUDO</name>
<sequence>MQIMCNLLDSPISQFPPSPMVCMISSMTCETISCHLRAFTVGLQPIGCYHPVASLVKSSKLLSLLSLQ</sequence>
<dbReference type="EMBL" id="GBRH01179459">
    <property type="protein sequence ID" value="JAE18437.1"/>
    <property type="molecule type" value="Transcribed_RNA"/>
</dbReference>
<reference evidence="1" key="2">
    <citation type="journal article" date="2015" name="Data Brief">
        <title>Shoot transcriptome of the giant reed, Arundo donax.</title>
        <authorList>
            <person name="Barrero R.A."/>
            <person name="Guerrero F.D."/>
            <person name="Moolhuijzen P."/>
            <person name="Goolsby J.A."/>
            <person name="Tidwell J."/>
            <person name="Bellgard S.E."/>
            <person name="Bellgard M.I."/>
        </authorList>
    </citation>
    <scope>NUCLEOTIDE SEQUENCE</scope>
    <source>
        <tissue evidence="1">Shoot tissue taken approximately 20 cm above the soil surface</tissue>
    </source>
</reference>
<proteinExistence type="predicted"/>
<protein>
    <submittedName>
        <fullName evidence="1">Uncharacterized protein</fullName>
    </submittedName>
</protein>
<organism evidence="1">
    <name type="scientific">Arundo donax</name>
    <name type="common">Giant reed</name>
    <name type="synonym">Donax arundinaceus</name>
    <dbReference type="NCBI Taxonomy" id="35708"/>
    <lineage>
        <taxon>Eukaryota</taxon>
        <taxon>Viridiplantae</taxon>
        <taxon>Streptophyta</taxon>
        <taxon>Embryophyta</taxon>
        <taxon>Tracheophyta</taxon>
        <taxon>Spermatophyta</taxon>
        <taxon>Magnoliopsida</taxon>
        <taxon>Liliopsida</taxon>
        <taxon>Poales</taxon>
        <taxon>Poaceae</taxon>
        <taxon>PACMAD clade</taxon>
        <taxon>Arundinoideae</taxon>
        <taxon>Arundineae</taxon>
        <taxon>Arundo</taxon>
    </lineage>
</organism>
<dbReference type="EMBL" id="GBRH01177258">
    <property type="protein sequence ID" value="JAE20638.1"/>
    <property type="molecule type" value="Transcribed_RNA"/>
</dbReference>